<dbReference type="RefSeq" id="WP_207859054.1">
    <property type="nucleotide sequence ID" value="NZ_JAFREP010000009.1"/>
</dbReference>
<gene>
    <name evidence="4" type="primary">mqnA</name>
    <name evidence="5" type="ORF">J3U88_12245</name>
</gene>
<proteinExistence type="inferred from homology"/>
<dbReference type="SUPFAM" id="SSF53850">
    <property type="entry name" value="Periplasmic binding protein-like II"/>
    <property type="match status" value="1"/>
</dbReference>
<comment type="catalytic activity">
    <reaction evidence="4">
        <text>chorismate = 3-[(1-carboxyvinyl)-oxy]benzoate + H2O</text>
        <dbReference type="Rhea" id="RHEA:40051"/>
        <dbReference type="ChEBI" id="CHEBI:15377"/>
        <dbReference type="ChEBI" id="CHEBI:29748"/>
        <dbReference type="ChEBI" id="CHEBI:76981"/>
        <dbReference type="EC" id="4.2.1.151"/>
    </reaction>
</comment>
<dbReference type="UniPathway" id="UPA00079"/>
<evidence type="ECO:0000313" key="6">
    <source>
        <dbReference type="Proteomes" id="UP000664417"/>
    </source>
</evidence>
<evidence type="ECO:0000313" key="5">
    <source>
        <dbReference type="EMBL" id="MBO1319233.1"/>
    </source>
</evidence>
<evidence type="ECO:0000256" key="3">
    <source>
        <dbReference type="ARBA" id="ARBA00023239"/>
    </source>
</evidence>
<dbReference type="GO" id="GO:0016836">
    <property type="term" value="F:hydro-lyase activity"/>
    <property type="evidence" value="ECO:0007669"/>
    <property type="project" value="UniProtKB-UniRule"/>
</dbReference>
<dbReference type="HAMAP" id="MF_00995">
    <property type="entry name" value="MqnA"/>
    <property type="match status" value="1"/>
</dbReference>
<dbReference type="PANTHER" id="PTHR37690">
    <property type="entry name" value="CHORISMATE DEHYDRATASE"/>
    <property type="match status" value="1"/>
</dbReference>
<keyword evidence="6" id="KW-1185">Reference proteome</keyword>
<dbReference type="Pfam" id="PF02621">
    <property type="entry name" value="VitK2_biosynth"/>
    <property type="match status" value="1"/>
</dbReference>
<comment type="caution">
    <text evidence="5">The sequence shown here is derived from an EMBL/GenBank/DDBJ whole genome shotgun (WGS) entry which is preliminary data.</text>
</comment>
<reference evidence="5" key="1">
    <citation type="submission" date="2021-03" db="EMBL/GenBank/DDBJ databases">
        <authorList>
            <person name="Wang G."/>
        </authorList>
    </citation>
    <scope>NUCLEOTIDE SEQUENCE</scope>
    <source>
        <strain evidence="5">KCTC 12899</strain>
    </source>
</reference>
<dbReference type="InterPro" id="IPR003773">
    <property type="entry name" value="Menaquinone_biosynth"/>
</dbReference>
<evidence type="ECO:0000256" key="1">
    <source>
        <dbReference type="ARBA" id="ARBA00004863"/>
    </source>
</evidence>
<evidence type="ECO:0000256" key="4">
    <source>
        <dbReference type="HAMAP-Rule" id="MF_00995"/>
    </source>
</evidence>
<name>A0A8J7U2E5_9BACT</name>
<comment type="function">
    <text evidence="4">Catalyzes the dehydration of chorismate into 3-[(1-carboxyvinyl)oxy]benzoate, a step in the biosynthesis of menaquinone (MK, vitamin K2).</text>
</comment>
<organism evidence="5 6">
    <name type="scientific">Acanthopleuribacter pedis</name>
    <dbReference type="NCBI Taxonomy" id="442870"/>
    <lineage>
        <taxon>Bacteria</taxon>
        <taxon>Pseudomonadati</taxon>
        <taxon>Acidobacteriota</taxon>
        <taxon>Holophagae</taxon>
        <taxon>Acanthopleuribacterales</taxon>
        <taxon>Acanthopleuribacteraceae</taxon>
        <taxon>Acanthopleuribacter</taxon>
    </lineage>
</organism>
<keyword evidence="3 4" id="KW-0456">Lyase</keyword>
<dbReference type="Gene3D" id="3.40.190.10">
    <property type="entry name" value="Periplasmic binding protein-like II"/>
    <property type="match status" value="2"/>
</dbReference>
<evidence type="ECO:0000256" key="2">
    <source>
        <dbReference type="ARBA" id="ARBA00022428"/>
    </source>
</evidence>
<dbReference type="EMBL" id="JAFREP010000009">
    <property type="protein sequence ID" value="MBO1319233.1"/>
    <property type="molecule type" value="Genomic_DNA"/>
</dbReference>
<dbReference type="PANTHER" id="PTHR37690:SF1">
    <property type="entry name" value="CHORISMATE DEHYDRATASE"/>
    <property type="match status" value="1"/>
</dbReference>
<dbReference type="AlphaFoldDB" id="A0A8J7U2E5"/>
<dbReference type="InterPro" id="IPR030868">
    <property type="entry name" value="MqnA"/>
</dbReference>
<dbReference type="CDD" id="cd13634">
    <property type="entry name" value="PBP2_Sco4506"/>
    <property type="match status" value="1"/>
</dbReference>
<dbReference type="EC" id="4.2.1.151" evidence="4"/>
<dbReference type="GO" id="GO:0009234">
    <property type="term" value="P:menaquinone biosynthetic process"/>
    <property type="evidence" value="ECO:0007669"/>
    <property type="project" value="UniProtKB-UniRule"/>
</dbReference>
<comment type="pathway">
    <text evidence="1 4">Quinol/quinone metabolism; menaquinone biosynthesis.</text>
</comment>
<accession>A0A8J7U2E5</accession>
<keyword evidence="2 4" id="KW-0474">Menaquinone biosynthesis</keyword>
<protein>
    <recommendedName>
        <fullName evidence="4">Chorismate dehydratase</fullName>
        <ecNumber evidence="4">4.2.1.151</ecNumber>
    </recommendedName>
    <alternativeName>
        <fullName evidence="4">Menaquinone biosynthetic enzyme MqnA</fullName>
    </alternativeName>
</protein>
<dbReference type="Proteomes" id="UP000664417">
    <property type="component" value="Unassembled WGS sequence"/>
</dbReference>
<comment type="similarity">
    <text evidence="4">Belongs to the MqnA/MqnD family. MqnA subfamily.</text>
</comment>
<sequence>MLHDTSIPVRFSIIDYLNALPLNMAFKDGIFGDEVNLHFDFPSQCADNLASNRCDVGLISSIEYQRIPHLLVAPHICIASRREVRSVLILTKKPLAEVHTLALDRFSRSSAALVQVIFHLRFGRQPRFLTMSPRPEAMLAEADAALIIGDAALRPLPEDVAKIDLAAEWFQRTGLPFVFAFWTMRPNLPTDKISAMLLKAKNYGLPQIEQRMPEIRARWDFPAEEIQHYFRHNIHYDLGDEERESLQRFYRYAEEVGLIKHPRPLRWADEGR</sequence>